<name>A0ABS6XRA7_9SPHN</name>
<dbReference type="EMBL" id="JAHWZX010000024">
    <property type="protein sequence ID" value="MBW4332323.1"/>
    <property type="molecule type" value="Genomic_DNA"/>
</dbReference>
<comment type="caution">
    <text evidence="5">The sequence shown here is derived from an EMBL/GenBank/DDBJ whole genome shotgun (WGS) entry which is preliminary data.</text>
</comment>
<dbReference type="PANTHER" id="PTHR42804:SF1">
    <property type="entry name" value="ALDEHYDE DEHYDROGENASE-RELATED"/>
    <property type="match status" value="1"/>
</dbReference>
<sequence>MDVAINERISLSNLDRIYYDGRWNEPSSDGRLRLVNPATEEALPSPVESRLTDVERAIAAARNAFDAGPWPRMTPQKRADYLRAMYEALVRRSEELAHAWTLQIGTPFAMARSATDAAIELFAYYATQSTSFPWVEQHESSYPGHVGIVAREAVGVVAAIVPWNGPLQIAAVKIAPALLAGCTVILKPAPETPLEAYILAEAAEEAGLPAGVFNVVAADRAASELLVTSPAVDKVSFTGSSAAGRRIGALAGGRIARVTLELGGKSAAVVLDDFPLDEAAEILSQTAIRLSGQVCSNLTRVLVPETLHDRLCDAMVARFEKVKVGDPYDPSTDMGPLAMKRQLDRVEDYIRIGRKEGAALLTGGGRPSGIYRGYFIEPTLMGRVDNRTTIAREEIFGPVICAIPYKNVDHAVSLANDSQFGLGGAVFTRDADAAYRIARGIRTGTIGQNGSRTDLGIGYGGFKQSGVGREGGIQGIHNYVESKTIVLTGLPAAVK</sequence>
<dbReference type="PANTHER" id="PTHR42804">
    <property type="entry name" value="ALDEHYDE DEHYDROGENASE"/>
    <property type="match status" value="1"/>
</dbReference>
<evidence type="ECO:0000313" key="6">
    <source>
        <dbReference type="Proteomes" id="UP001197214"/>
    </source>
</evidence>
<dbReference type="PROSITE" id="PS00687">
    <property type="entry name" value="ALDEHYDE_DEHYDR_GLU"/>
    <property type="match status" value="1"/>
</dbReference>
<dbReference type="InterPro" id="IPR015590">
    <property type="entry name" value="Aldehyde_DH_dom"/>
</dbReference>
<keyword evidence="6" id="KW-1185">Reference proteome</keyword>
<proteinExistence type="inferred from homology"/>
<dbReference type="InterPro" id="IPR029510">
    <property type="entry name" value="Ald_DH_CS_GLU"/>
</dbReference>
<dbReference type="RefSeq" id="WP_219239425.1">
    <property type="nucleotide sequence ID" value="NZ_JAHWZX010000024.1"/>
</dbReference>
<evidence type="ECO:0000256" key="3">
    <source>
        <dbReference type="RuleBase" id="RU003345"/>
    </source>
</evidence>
<gene>
    <name evidence="5" type="ORF">KY084_15835</name>
</gene>
<accession>A0ABS6XRA7</accession>
<evidence type="ECO:0000313" key="5">
    <source>
        <dbReference type="EMBL" id="MBW4332323.1"/>
    </source>
</evidence>
<reference evidence="5 6" key="1">
    <citation type="submission" date="2021-07" db="EMBL/GenBank/DDBJ databases">
        <title>Stakelama flava sp. nov., a novel endophytic bacterium isolated from branch of Kandelia candel.</title>
        <authorList>
            <person name="Tuo L."/>
        </authorList>
    </citation>
    <scope>NUCLEOTIDE SEQUENCE [LARGE SCALE GENOMIC DNA]</scope>
    <source>
        <strain evidence="5 6">CBK3Z-3</strain>
    </source>
</reference>
<evidence type="ECO:0000256" key="2">
    <source>
        <dbReference type="PROSITE-ProRule" id="PRU10007"/>
    </source>
</evidence>
<comment type="similarity">
    <text evidence="1 3">Belongs to the aldehyde dehydrogenase family.</text>
</comment>
<feature type="domain" description="Aldehyde dehydrogenase" evidence="4">
    <location>
        <begin position="23"/>
        <end position="485"/>
    </location>
</feature>
<keyword evidence="3" id="KW-0560">Oxidoreductase</keyword>
<organism evidence="5 6">
    <name type="scientific">Stakelama flava</name>
    <dbReference type="NCBI Taxonomy" id="2860338"/>
    <lineage>
        <taxon>Bacteria</taxon>
        <taxon>Pseudomonadati</taxon>
        <taxon>Pseudomonadota</taxon>
        <taxon>Alphaproteobacteria</taxon>
        <taxon>Sphingomonadales</taxon>
        <taxon>Sphingomonadaceae</taxon>
        <taxon>Stakelama</taxon>
    </lineage>
</organism>
<dbReference type="Pfam" id="PF00171">
    <property type="entry name" value="Aldedh"/>
    <property type="match status" value="1"/>
</dbReference>
<feature type="active site" evidence="2">
    <location>
        <position position="261"/>
    </location>
</feature>
<dbReference type="Proteomes" id="UP001197214">
    <property type="component" value="Unassembled WGS sequence"/>
</dbReference>
<evidence type="ECO:0000256" key="1">
    <source>
        <dbReference type="ARBA" id="ARBA00009986"/>
    </source>
</evidence>
<protein>
    <submittedName>
        <fullName evidence="5">Aldehyde dehydrogenase</fullName>
    </submittedName>
</protein>
<dbReference type="CDD" id="cd07139">
    <property type="entry name" value="ALDH_AldA-Rv0768"/>
    <property type="match status" value="1"/>
</dbReference>
<evidence type="ECO:0000259" key="4">
    <source>
        <dbReference type="Pfam" id="PF00171"/>
    </source>
</evidence>